<organism evidence="1 2">
    <name type="scientific">Vanrija pseudolonga</name>
    <dbReference type="NCBI Taxonomy" id="143232"/>
    <lineage>
        <taxon>Eukaryota</taxon>
        <taxon>Fungi</taxon>
        <taxon>Dikarya</taxon>
        <taxon>Basidiomycota</taxon>
        <taxon>Agaricomycotina</taxon>
        <taxon>Tremellomycetes</taxon>
        <taxon>Trichosporonales</taxon>
        <taxon>Trichosporonaceae</taxon>
        <taxon>Vanrija</taxon>
    </lineage>
</organism>
<accession>A0AAF1BIT8</accession>
<name>A0AAF1BIT8_9TREE</name>
<dbReference type="GeneID" id="87805893"/>
<dbReference type="RefSeq" id="XP_062625142.1">
    <property type="nucleotide sequence ID" value="XM_062769158.1"/>
</dbReference>
<sequence>MHRVAITSLAVAAAGTAYIAYEARRLAHLYPIQGPRPYHSTPAVLGRTKLPPTLEGNIDPHINDYVYATIPLPPAAGTIAANATDAWVRAFYQTWTLRLEAVVGGRSDFIKTHCAELRQTSPERLDATSAFGEGRAVVDRPAPPAIAAGLFPVLERAPNLVVYFRIPSGGFLLGGTQELAAVPVDGGLELSYGCTIAPNPHRAMPGWVYAGHLFYMRFLVDRGARRLERWIAEDARGRA</sequence>
<evidence type="ECO:0008006" key="3">
    <source>
        <dbReference type="Google" id="ProtNLM"/>
    </source>
</evidence>
<dbReference type="Proteomes" id="UP000827549">
    <property type="component" value="Chromosome 2"/>
</dbReference>
<keyword evidence="2" id="KW-1185">Reference proteome</keyword>
<evidence type="ECO:0000313" key="2">
    <source>
        <dbReference type="Proteomes" id="UP000827549"/>
    </source>
</evidence>
<dbReference type="EMBL" id="CP086715">
    <property type="protein sequence ID" value="WOO79110.1"/>
    <property type="molecule type" value="Genomic_DNA"/>
</dbReference>
<gene>
    <name evidence="1" type="ORF">LOC62_02G002646</name>
</gene>
<proteinExistence type="predicted"/>
<evidence type="ECO:0000313" key="1">
    <source>
        <dbReference type="EMBL" id="WOO79110.1"/>
    </source>
</evidence>
<dbReference type="AlphaFoldDB" id="A0AAF1BIT8"/>
<protein>
    <recommendedName>
        <fullName evidence="3">DUF1990 domain-containing protein</fullName>
    </recommendedName>
</protein>
<reference evidence="1" key="1">
    <citation type="submission" date="2023-10" db="EMBL/GenBank/DDBJ databases">
        <authorList>
            <person name="Noh H."/>
        </authorList>
    </citation>
    <scope>NUCLEOTIDE SEQUENCE</scope>
    <source>
        <strain evidence="1">DUCC4014</strain>
    </source>
</reference>